<evidence type="ECO:0000313" key="2">
    <source>
        <dbReference type="EMBL" id="KHK65388.1"/>
    </source>
</evidence>
<dbReference type="SUPFAM" id="SSF52833">
    <property type="entry name" value="Thioredoxin-like"/>
    <property type="match status" value="1"/>
</dbReference>
<proteinExistence type="predicted"/>
<dbReference type="AlphaFoldDB" id="A0A0B1Z7Q2"/>
<accession>A0A0B1Z7Q2</accession>
<dbReference type="OrthoDB" id="7015968at2"/>
<dbReference type="InterPro" id="IPR036249">
    <property type="entry name" value="Thioredoxin-like_sf"/>
</dbReference>
<dbReference type="Pfam" id="PF00085">
    <property type="entry name" value="Thioredoxin"/>
    <property type="match status" value="1"/>
</dbReference>
<organism evidence="2 3">
    <name type="scientific">Pseudomonas frederiksbergensis</name>
    <dbReference type="NCBI Taxonomy" id="104087"/>
    <lineage>
        <taxon>Bacteria</taxon>
        <taxon>Pseudomonadati</taxon>
        <taxon>Pseudomonadota</taxon>
        <taxon>Gammaproteobacteria</taxon>
        <taxon>Pseudomonadales</taxon>
        <taxon>Pseudomonadaceae</taxon>
        <taxon>Pseudomonas</taxon>
    </lineage>
</organism>
<evidence type="ECO:0000259" key="1">
    <source>
        <dbReference type="Pfam" id="PF00085"/>
    </source>
</evidence>
<reference evidence="3" key="1">
    <citation type="submission" date="2015-03" db="EMBL/GenBank/DDBJ databases">
        <title>Pseudomonas frederiksbergensis hydrocarbon degrader.</title>
        <authorList>
            <person name="Brown L.M."/>
            <person name="Ruiz O.N."/>
            <person name="Mueller S."/>
            <person name="Gunasekera T.S."/>
        </authorList>
    </citation>
    <scope>NUCLEOTIDE SEQUENCE [LARGE SCALE GENOMIC DNA]</scope>
    <source>
        <strain evidence="3">SI8</strain>
    </source>
</reference>
<dbReference type="Gene3D" id="3.40.30.10">
    <property type="entry name" value="Glutaredoxin"/>
    <property type="match status" value="1"/>
</dbReference>
<protein>
    <submittedName>
        <fullName evidence="2">Thioredoxin</fullName>
    </submittedName>
</protein>
<name>A0A0B1Z7Q2_9PSED</name>
<dbReference type="RefSeq" id="WP_039589478.1">
    <property type="nucleotide sequence ID" value="NZ_JQGJ02000005.1"/>
</dbReference>
<feature type="domain" description="Thioredoxin" evidence="1">
    <location>
        <begin position="7"/>
        <end position="100"/>
    </location>
</feature>
<dbReference type="CDD" id="cd02947">
    <property type="entry name" value="TRX_family"/>
    <property type="match status" value="1"/>
</dbReference>
<dbReference type="InterPro" id="IPR013766">
    <property type="entry name" value="Thioredoxin_domain"/>
</dbReference>
<evidence type="ECO:0000313" key="3">
    <source>
        <dbReference type="Proteomes" id="UP000030949"/>
    </source>
</evidence>
<dbReference type="EMBL" id="JQGJ01000003">
    <property type="protein sequence ID" value="KHK65388.1"/>
    <property type="molecule type" value="Genomic_DNA"/>
</dbReference>
<dbReference type="Proteomes" id="UP000030949">
    <property type="component" value="Unassembled WGS sequence"/>
</dbReference>
<gene>
    <name evidence="2" type="ORF">JZ00_05780</name>
</gene>
<comment type="caution">
    <text evidence="2">The sequence shown here is derived from an EMBL/GenBank/DDBJ whole genome shotgun (WGS) entry which is preliminary data.</text>
</comment>
<sequence length="148" mass="17164">MSSLITHVSTQKDYRKALKTWRPVVFYFGHPHCYACGMADPLFCKVAEAFETRAVIYKLSTDQSPRHPEVTGTPTVLFYKDGKLRRKLKGIGDPASFVQTFTELVGRTKPRRLPTPRRHDVRWLRQRLRTLCTVRRAPALLRLRATPR</sequence>